<accession>A0AAD8G1D3</accession>
<keyword evidence="4" id="KW-1185">Reference proteome</keyword>
<organism evidence="3 4">
    <name type="scientific">Acipenser oxyrinchus oxyrinchus</name>
    <dbReference type="NCBI Taxonomy" id="40147"/>
    <lineage>
        <taxon>Eukaryota</taxon>
        <taxon>Metazoa</taxon>
        <taxon>Chordata</taxon>
        <taxon>Craniata</taxon>
        <taxon>Vertebrata</taxon>
        <taxon>Euteleostomi</taxon>
        <taxon>Actinopterygii</taxon>
        <taxon>Chondrostei</taxon>
        <taxon>Acipenseriformes</taxon>
        <taxon>Acipenseridae</taxon>
        <taxon>Acipenser</taxon>
    </lineage>
</organism>
<dbReference type="EMBL" id="JAGXEW010000022">
    <property type="protein sequence ID" value="KAK1159467.1"/>
    <property type="molecule type" value="Genomic_DNA"/>
</dbReference>
<dbReference type="GO" id="GO:0003677">
    <property type="term" value="F:DNA binding"/>
    <property type="evidence" value="ECO:0007669"/>
    <property type="project" value="InterPro"/>
</dbReference>
<feature type="domain" description="BEN" evidence="2">
    <location>
        <begin position="65"/>
        <end position="146"/>
    </location>
</feature>
<reference evidence="3" key="1">
    <citation type="submission" date="2022-02" db="EMBL/GenBank/DDBJ databases">
        <title>Atlantic sturgeon de novo genome assembly.</title>
        <authorList>
            <person name="Stock M."/>
            <person name="Klopp C."/>
            <person name="Guiguen Y."/>
            <person name="Cabau C."/>
            <person name="Parinello H."/>
            <person name="Santidrian Yebra-Pimentel E."/>
            <person name="Kuhl H."/>
            <person name="Dirks R.P."/>
            <person name="Guessner J."/>
            <person name="Wuertz S."/>
            <person name="Du K."/>
            <person name="Schartl M."/>
        </authorList>
    </citation>
    <scope>NUCLEOTIDE SEQUENCE</scope>
    <source>
        <strain evidence="3">STURGEONOMICS-FGT-2020</strain>
        <tissue evidence="3">Whole blood</tissue>
    </source>
</reference>
<evidence type="ECO:0000313" key="4">
    <source>
        <dbReference type="Proteomes" id="UP001230051"/>
    </source>
</evidence>
<dbReference type="Proteomes" id="UP001230051">
    <property type="component" value="Unassembled WGS sequence"/>
</dbReference>
<name>A0AAD8G1D3_ACIOX</name>
<evidence type="ECO:0000259" key="2">
    <source>
        <dbReference type="PROSITE" id="PS51457"/>
    </source>
</evidence>
<feature type="region of interest" description="Disordered" evidence="1">
    <location>
        <begin position="53"/>
        <end position="72"/>
    </location>
</feature>
<dbReference type="Pfam" id="PF10523">
    <property type="entry name" value="BEN"/>
    <property type="match status" value="1"/>
</dbReference>
<dbReference type="Gene3D" id="1.10.10.2590">
    <property type="entry name" value="BEN domain"/>
    <property type="match status" value="1"/>
</dbReference>
<protein>
    <submittedName>
        <fullName evidence="3">Extensin-like</fullName>
    </submittedName>
</protein>
<evidence type="ECO:0000313" key="3">
    <source>
        <dbReference type="EMBL" id="KAK1159467.1"/>
    </source>
</evidence>
<dbReference type="PROSITE" id="PS51457">
    <property type="entry name" value="BEN"/>
    <property type="match status" value="1"/>
</dbReference>
<sequence length="146" mass="15888">MSRPQSQSTLEEENTKLKETVTKLKKENEDLRSLNISLQKEFIQDIEKLLSKTKEKNKQEEQTTEQSTATTNLGISNAIQEVCGRGGSSCTAMVKDLAVAVFGREVLSTHGHSGKAGNANHGSIAKPALDPGKIKLLLGENIEINI</sequence>
<dbReference type="InterPro" id="IPR018379">
    <property type="entry name" value="BEN_domain"/>
</dbReference>
<proteinExistence type="predicted"/>
<gene>
    <name evidence="3" type="ORF">AOXY_G22174</name>
</gene>
<dbReference type="AlphaFoldDB" id="A0AAD8G1D3"/>
<evidence type="ECO:0000256" key="1">
    <source>
        <dbReference type="SAM" id="MobiDB-lite"/>
    </source>
</evidence>
<comment type="caution">
    <text evidence="3">The sequence shown here is derived from an EMBL/GenBank/DDBJ whole genome shotgun (WGS) entry which is preliminary data.</text>
</comment>